<feature type="domain" description="DUF2726" evidence="2">
    <location>
        <begin position="36"/>
        <end position="148"/>
    </location>
</feature>
<evidence type="ECO:0000259" key="2">
    <source>
        <dbReference type="Pfam" id="PF10881"/>
    </source>
</evidence>
<feature type="chain" id="PRO_5019732473" evidence="1">
    <location>
        <begin position="20"/>
        <end position="181"/>
    </location>
</feature>
<reference evidence="3 4" key="1">
    <citation type="submission" date="2019-03" db="EMBL/GenBank/DDBJ databases">
        <title>Comparative insights into the high quality Complete genome sequence of highly metal resistant Cupriavidus metallidurans strain BS1 isolated from a gold-copper mine.</title>
        <authorList>
            <person name="Mazhar H.S."/>
            <person name="Rensing C."/>
        </authorList>
    </citation>
    <scope>NUCLEOTIDE SEQUENCE [LARGE SCALE GENOMIC DNA]</scope>
    <source>
        <strain evidence="3 4">BS1</strain>
    </source>
</reference>
<dbReference type="Proteomes" id="UP000253772">
    <property type="component" value="Chromosome c1"/>
</dbReference>
<protein>
    <submittedName>
        <fullName evidence="3">DUF2726 domain-containing protein</fullName>
    </submittedName>
</protein>
<feature type="signal peptide" evidence="1">
    <location>
        <begin position="1"/>
        <end position="19"/>
    </location>
</feature>
<dbReference type="RefSeq" id="WP_024570281.1">
    <property type="nucleotide sequence ID" value="NZ_CP037900.1"/>
</dbReference>
<organism evidence="3 4">
    <name type="scientific">Cupriavidus metallidurans</name>
    <dbReference type="NCBI Taxonomy" id="119219"/>
    <lineage>
        <taxon>Bacteria</taxon>
        <taxon>Pseudomonadati</taxon>
        <taxon>Pseudomonadota</taxon>
        <taxon>Betaproteobacteria</taxon>
        <taxon>Burkholderiales</taxon>
        <taxon>Burkholderiaceae</taxon>
        <taxon>Cupriavidus</taxon>
    </lineage>
</organism>
<name>A0A482IP52_9BURK</name>
<gene>
    <name evidence="3" type="ORF">DDF84_008060</name>
</gene>
<evidence type="ECO:0000256" key="1">
    <source>
        <dbReference type="SAM" id="SignalP"/>
    </source>
</evidence>
<dbReference type="InterPro" id="IPR024402">
    <property type="entry name" value="DUF2726"/>
</dbReference>
<dbReference type="Pfam" id="PF10881">
    <property type="entry name" value="DUF2726"/>
    <property type="match status" value="1"/>
</dbReference>
<evidence type="ECO:0000313" key="4">
    <source>
        <dbReference type="Proteomes" id="UP000253772"/>
    </source>
</evidence>
<sequence>MKPLFFLILARVLVLAVAAASRGRRQRGTNFAYARRQLMTEREVGFFHKLKESLPQSHLFAQVSMSAIVDVKRGGLAARGRFSQKYVDFVVCSPNCRVLYVIELDDKSHNSAAAQKADAVKNEILLAAGIPIKRYSSVKVDEATLARDSQEAIMAVAAGAGGAKLRQPSAEKPAGVRIDGL</sequence>
<keyword evidence="1" id="KW-0732">Signal</keyword>
<dbReference type="OrthoDB" id="6882268at2"/>
<accession>A0A482IP52</accession>
<dbReference type="AlphaFoldDB" id="A0A482IP52"/>
<evidence type="ECO:0000313" key="3">
    <source>
        <dbReference type="EMBL" id="QBP09716.1"/>
    </source>
</evidence>
<dbReference type="EMBL" id="CP037900">
    <property type="protein sequence ID" value="QBP09716.1"/>
    <property type="molecule type" value="Genomic_DNA"/>
</dbReference>
<proteinExistence type="predicted"/>